<feature type="compositionally biased region" description="Acidic residues" evidence="1">
    <location>
        <begin position="305"/>
        <end position="319"/>
    </location>
</feature>
<accession>A0A1H5RXY1</accession>
<feature type="compositionally biased region" description="Acidic residues" evidence="1">
    <location>
        <begin position="190"/>
        <end position="202"/>
    </location>
</feature>
<feature type="region of interest" description="Disordered" evidence="1">
    <location>
        <begin position="21"/>
        <end position="229"/>
    </location>
</feature>
<keyword evidence="3" id="KW-1185">Reference proteome</keyword>
<proteinExistence type="predicted"/>
<evidence type="ECO:0000256" key="1">
    <source>
        <dbReference type="SAM" id="MobiDB-lite"/>
    </source>
</evidence>
<dbReference type="OrthoDB" id="7875768at2"/>
<feature type="compositionally biased region" description="Acidic residues" evidence="1">
    <location>
        <begin position="91"/>
        <end position="109"/>
    </location>
</feature>
<name>A0A1H5RXY1_9RHOB</name>
<feature type="region of interest" description="Disordered" evidence="1">
    <location>
        <begin position="296"/>
        <end position="320"/>
    </location>
</feature>
<gene>
    <name evidence="2" type="ORF">SAMN04488045_0028</name>
</gene>
<dbReference type="Proteomes" id="UP000236752">
    <property type="component" value="Unassembled WGS sequence"/>
</dbReference>
<feature type="compositionally biased region" description="Basic and acidic residues" evidence="1">
    <location>
        <begin position="77"/>
        <end position="90"/>
    </location>
</feature>
<dbReference type="RefSeq" id="WP_103908458.1">
    <property type="nucleotide sequence ID" value="NZ_FNUZ01000001.1"/>
</dbReference>
<reference evidence="2 3" key="1">
    <citation type="submission" date="2016-10" db="EMBL/GenBank/DDBJ databases">
        <authorList>
            <person name="de Groot N.N."/>
        </authorList>
    </citation>
    <scope>NUCLEOTIDE SEQUENCE [LARGE SCALE GENOMIC DNA]</scope>
    <source>
        <strain evidence="2 3">DSM 26915</strain>
    </source>
</reference>
<sequence length="374" mass="41512">MSNSVTNVEIEDVLSSIRRLVSDDAAPKRAPDAQSDDDRAQQMGRLVLTPAQRVMDDMPQEEAAAEPQPILLTEAFKPSEDVEHGEHQAEDSGDQDVAFDDEGQADEPAEASVISDIIQEELAAALSEIDAQRGDDSDEEDHSEEFENTSDSDEWLEDTAETEAAEVLFENVADDSAEEETEAEAKLDDAWEDDEPQDEISIEDVLNALPSQDTAEPEQEADVTPEDVERAQSLEEKIAELEAMVSSRDSEWATDIEDEGENAAYERQFGESLPWEDASFSSRPMAAFENASVEEAAAMSAEPMPEPEPEQVAETEAPSDPEMGAYIDEEMLRSMVTEIVRQELQGKLGERITRSVRKLVRQEIHRALMSQEFE</sequence>
<evidence type="ECO:0008006" key="4">
    <source>
        <dbReference type="Google" id="ProtNLM"/>
    </source>
</evidence>
<dbReference type="AlphaFoldDB" id="A0A1H5RXY1"/>
<dbReference type="EMBL" id="FNUZ01000001">
    <property type="protein sequence ID" value="SEF43175.1"/>
    <property type="molecule type" value="Genomic_DNA"/>
</dbReference>
<evidence type="ECO:0000313" key="2">
    <source>
        <dbReference type="EMBL" id="SEF43175.1"/>
    </source>
</evidence>
<feature type="compositionally biased region" description="Acidic residues" evidence="1">
    <location>
        <begin position="136"/>
        <end position="164"/>
    </location>
</feature>
<protein>
    <recommendedName>
        <fullName evidence="4">Cell pole-organizing protein PopZ</fullName>
    </recommendedName>
</protein>
<feature type="compositionally biased region" description="Acidic residues" evidence="1">
    <location>
        <begin position="172"/>
        <end position="182"/>
    </location>
</feature>
<feature type="compositionally biased region" description="Acidic residues" evidence="1">
    <location>
        <begin position="215"/>
        <end position="226"/>
    </location>
</feature>
<feature type="compositionally biased region" description="Basic and acidic residues" evidence="1">
    <location>
        <begin position="21"/>
        <end position="40"/>
    </location>
</feature>
<evidence type="ECO:0000313" key="3">
    <source>
        <dbReference type="Proteomes" id="UP000236752"/>
    </source>
</evidence>
<organism evidence="2 3">
    <name type="scientific">Thalassococcus halodurans</name>
    <dbReference type="NCBI Taxonomy" id="373675"/>
    <lineage>
        <taxon>Bacteria</taxon>
        <taxon>Pseudomonadati</taxon>
        <taxon>Pseudomonadota</taxon>
        <taxon>Alphaproteobacteria</taxon>
        <taxon>Rhodobacterales</taxon>
        <taxon>Roseobacteraceae</taxon>
        <taxon>Thalassococcus</taxon>
    </lineage>
</organism>